<protein>
    <submittedName>
        <fullName evidence="5">GntR family transcriptional regulator</fullName>
    </submittedName>
</protein>
<dbReference type="SUPFAM" id="SSF46785">
    <property type="entry name" value="Winged helix' DNA-binding domain"/>
    <property type="match status" value="1"/>
</dbReference>
<dbReference type="Pfam" id="PF00392">
    <property type="entry name" value="GntR"/>
    <property type="match status" value="1"/>
</dbReference>
<proteinExistence type="predicted"/>
<dbReference type="PROSITE" id="PS50949">
    <property type="entry name" value="HTH_GNTR"/>
    <property type="match status" value="1"/>
</dbReference>
<dbReference type="Gene3D" id="1.10.10.10">
    <property type="entry name" value="Winged helix-like DNA-binding domain superfamily/Winged helix DNA-binding domain"/>
    <property type="match status" value="1"/>
</dbReference>
<dbReference type="GO" id="GO:0003700">
    <property type="term" value="F:DNA-binding transcription factor activity"/>
    <property type="evidence" value="ECO:0007669"/>
    <property type="project" value="InterPro"/>
</dbReference>
<dbReference type="RefSeq" id="WP_154534515.1">
    <property type="nucleotide sequence ID" value="NZ_VUNG01000024.1"/>
</dbReference>
<dbReference type="SMART" id="SM00345">
    <property type="entry name" value="HTH_GNTR"/>
    <property type="match status" value="1"/>
</dbReference>
<dbReference type="InterPro" id="IPR036388">
    <property type="entry name" value="WH-like_DNA-bd_sf"/>
</dbReference>
<dbReference type="AlphaFoldDB" id="A0A7K0KG74"/>
<evidence type="ECO:0000256" key="2">
    <source>
        <dbReference type="ARBA" id="ARBA00023125"/>
    </source>
</evidence>
<dbReference type="InterPro" id="IPR036390">
    <property type="entry name" value="WH_DNA-bd_sf"/>
</dbReference>
<dbReference type="Proteomes" id="UP000438914">
    <property type="component" value="Unassembled WGS sequence"/>
</dbReference>
<accession>A0A7K0KG74</accession>
<gene>
    <name evidence="5" type="ORF">FYJ73_09650</name>
</gene>
<evidence type="ECO:0000313" key="5">
    <source>
        <dbReference type="EMBL" id="MST84927.1"/>
    </source>
</evidence>
<keyword evidence="1" id="KW-0805">Transcription regulation</keyword>
<evidence type="ECO:0000256" key="3">
    <source>
        <dbReference type="ARBA" id="ARBA00023163"/>
    </source>
</evidence>
<name>A0A7K0KG74_9BACT</name>
<keyword evidence="3" id="KW-0804">Transcription</keyword>
<organism evidence="5 6">
    <name type="scientific">Hallella mizrahii</name>
    <dbReference type="NCBI Taxonomy" id="2606637"/>
    <lineage>
        <taxon>Bacteria</taxon>
        <taxon>Pseudomonadati</taxon>
        <taxon>Bacteroidota</taxon>
        <taxon>Bacteroidia</taxon>
        <taxon>Bacteroidales</taxon>
        <taxon>Prevotellaceae</taxon>
        <taxon>Hallella</taxon>
    </lineage>
</organism>
<evidence type="ECO:0000256" key="1">
    <source>
        <dbReference type="ARBA" id="ARBA00023015"/>
    </source>
</evidence>
<dbReference type="EMBL" id="VUNG01000024">
    <property type="protein sequence ID" value="MST84927.1"/>
    <property type="molecule type" value="Genomic_DNA"/>
</dbReference>
<keyword evidence="6" id="KW-1185">Reference proteome</keyword>
<dbReference type="PANTHER" id="PTHR38445">
    <property type="entry name" value="HTH-TYPE TRANSCRIPTIONAL REPRESSOR YTRA"/>
    <property type="match status" value="1"/>
</dbReference>
<dbReference type="InterPro" id="IPR000524">
    <property type="entry name" value="Tscrpt_reg_HTH_GntR"/>
</dbReference>
<dbReference type="Gene3D" id="1.10.287.100">
    <property type="match status" value="1"/>
</dbReference>
<evidence type="ECO:0000313" key="6">
    <source>
        <dbReference type="Proteomes" id="UP000438914"/>
    </source>
</evidence>
<reference evidence="5 6" key="1">
    <citation type="submission" date="2019-08" db="EMBL/GenBank/DDBJ databases">
        <title>In-depth cultivation of the pig gut microbiome towards novel bacterial diversity and tailored functional studies.</title>
        <authorList>
            <person name="Wylensek D."/>
            <person name="Hitch T.C.A."/>
            <person name="Clavel T."/>
        </authorList>
    </citation>
    <scope>NUCLEOTIDE SEQUENCE [LARGE SCALE GENOMIC DNA]</scope>
    <source>
        <strain evidence="5 6">LKV-178-WT-2A</strain>
    </source>
</reference>
<dbReference type="CDD" id="cd07377">
    <property type="entry name" value="WHTH_GntR"/>
    <property type="match status" value="1"/>
</dbReference>
<dbReference type="GO" id="GO:0003677">
    <property type="term" value="F:DNA binding"/>
    <property type="evidence" value="ECO:0007669"/>
    <property type="project" value="UniProtKB-KW"/>
</dbReference>
<comment type="caution">
    <text evidence="5">The sequence shown here is derived from an EMBL/GenBank/DDBJ whole genome shotgun (WGS) entry which is preliminary data.</text>
</comment>
<dbReference type="PANTHER" id="PTHR38445:SF10">
    <property type="entry name" value="GNTR-FAMILY TRANSCRIPTIONAL REGULATOR"/>
    <property type="match status" value="1"/>
</dbReference>
<evidence type="ECO:0000259" key="4">
    <source>
        <dbReference type="PROSITE" id="PS50949"/>
    </source>
</evidence>
<sequence>MAFNNDKAIYLQIADRLSDEILAGVYKAFDRIPSVREYAATLGVNANTAVKAYDQLAQEGIIFNKRGLGYFVAEDAQRHIKQTRRQTFLKTVLPEFARQMKLLDISWEELKEAVASVQ</sequence>
<keyword evidence="2" id="KW-0238">DNA-binding</keyword>
<feature type="domain" description="HTH gntR-type" evidence="4">
    <location>
        <begin position="7"/>
        <end position="75"/>
    </location>
</feature>